<keyword evidence="2" id="KW-0326">Glycosidase</keyword>
<reference evidence="2 3" key="1">
    <citation type="submission" date="2018-07" db="EMBL/GenBank/DDBJ databases">
        <title>Chitinophaga K2CV101002-2 sp. nov., isolated from a monsoon evergreen broad-leaved forest soil.</title>
        <authorList>
            <person name="Lv Y."/>
        </authorList>
    </citation>
    <scope>NUCLEOTIDE SEQUENCE [LARGE SCALE GENOMIC DNA]</scope>
    <source>
        <strain evidence="2 3">GDMCC 1.1288</strain>
    </source>
</reference>
<dbReference type="OrthoDB" id="9774262at2"/>
<dbReference type="RefSeq" id="WP_116976763.1">
    <property type="nucleotide sequence ID" value="NZ_QPMM01000008.1"/>
</dbReference>
<keyword evidence="3" id="KW-1185">Reference proteome</keyword>
<dbReference type="GO" id="GO:0045493">
    <property type="term" value="P:xylan catabolic process"/>
    <property type="evidence" value="ECO:0007669"/>
    <property type="project" value="UniProtKB-KW"/>
</dbReference>
<proteinExistence type="predicted"/>
<keyword evidence="2" id="KW-0119">Carbohydrate metabolism</keyword>
<dbReference type="PROSITE" id="PS51257">
    <property type="entry name" value="PROKAR_LIPOPROTEIN"/>
    <property type="match status" value="1"/>
</dbReference>
<keyword evidence="2" id="KW-0624">Polysaccharide degradation</keyword>
<dbReference type="Proteomes" id="UP000260644">
    <property type="component" value="Unassembled WGS sequence"/>
</dbReference>
<feature type="domain" description="Glycoside hydrolase family 2 catalytic" evidence="1">
    <location>
        <begin position="160"/>
        <end position="280"/>
    </location>
</feature>
<organism evidence="2 3">
    <name type="scientific">Chitinophaga silvatica</name>
    <dbReference type="NCBI Taxonomy" id="2282649"/>
    <lineage>
        <taxon>Bacteria</taxon>
        <taxon>Pseudomonadati</taxon>
        <taxon>Bacteroidota</taxon>
        <taxon>Chitinophagia</taxon>
        <taxon>Chitinophagales</taxon>
        <taxon>Chitinophagaceae</taxon>
        <taxon>Chitinophaga</taxon>
    </lineage>
</organism>
<dbReference type="GO" id="GO:0004553">
    <property type="term" value="F:hydrolase activity, hydrolyzing O-glycosyl compounds"/>
    <property type="evidence" value="ECO:0007669"/>
    <property type="project" value="InterPro"/>
</dbReference>
<sequence>MHKFIVLFTLILLAISCKQSPNKTDAWPLEKAGNWYTAKGWLRGCNFIPSTAVNQLEMWQKETFDTATINRELGYAEGIGYNSVRVFLHHLVWKLDAKGFKNRINNYLTIAEKHHISTIFVFFDDCWDSTYHFGNQPAPRTGIHNSGWIQDPGLAIYQQPKLTDTLEHYVKDILSTFKNDPRILMWDLYNEPGNSGNGTHSLTLLKEVFRWAREVNPSQPLTSGLFTYTLPELNDFQLKHSDIISYHNYFSDTAQKETIASLKTFGRPVICTEYMARILGSRFDNVMPLLKKEHVGAYNWGLVKGKTNTIFAWDVPVVDGKEPAVWFHDIFYEDGRPYDSTELRLIKSLTQKL</sequence>
<evidence type="ECO:0000313" key="3">
    <source>
        <dbReference type="Proteomes" id="UP000260644"/>
    </source>
</evidence>
<accession>A0A3E1Y816</accession>
<evidence type="ECO:0000313" key="2">
    <source>
        <dbReference type="EMBL" id="RFS21352.1"/>
    </source>
</evidence>
<dbReference type="EMBL" id="QPMM01000008">
    <property type="protein sequence ID" value="RFS21352.1"/>
    <property type="molecule type" value="Genomic_DNA"/>
</dbReference>
<comment type="caution">
    <text evidence="2">The sequence shown here is derived from an EMBL/GenBank/DDBJ whole genome shotgun (WGS) entry which is preliminary data.</text>
</comment>
<dbReference type="Pfam" id="PF02836">
    <property type="entry name" value="Glyco_hydro_2_C"/>
    <property type="match status" value="1"/>
</dbReference>
<dbReference type="SUPFAM" id="SSF51445">
    <property type="entry name" value="(Trans)glycosidases"/>
    <property type="match status" value="1"/>
</dbReference>
<keyword evidence="2" id="KW-0378">Hydrolase</keyword>
<dbReference type="AlphaFoldDB" id="A0A3E1Y816"/>
<dbReference type="InterPro" id="IPR017853">
    <property type="entry name" value="GH"/>
</dbReference>
<protein>
    <submittedName>
        <fullName evidence="2">1,4-beta-xylanase</fullName>
    </submittedName>
</protein>
<dbReference type="Gene3D" id="3.20.20.80">
    <property type="entry name" value="Glycosidases"/>
    <property type="match status" value="1"/>
</dbReference>
<evidence type="ECO:0000259" key="1">
    <source>
        <dbReference type="Pfam" id="PF02836"/>
    </source>
</evidence>
<dbReference type="InterPro" id="IPR006103">
    <property type="entry name" value="Glyco_hydro_2_cat"/>
</dbReference>
<name>A0A3E1Y816_9BACT</name>
<gene>
    <name evidence="2" type="ORF">DVR12_15745</name>
</gene>
<keyword evidence="2" id="KW-0858">Xylan degradation</keyword>